<feature type="region of interest" description="Disordered" evidence="7">
    <location>
        <begin position="75"/>
        <end position="125"/>
    </location>
</feature>
<evidence type="ECO:0000256" key="5">
    <source>
        <dbReference type="PROSITE-ProRule" id="PRU01161"/>
    </source>
</evidence>
<feature type="region of interest" description="Disordered" evidence="7">
    <location>
        <begin position="729"/>
        <end position="819"/>
    </location>
</feature>
<organism evidence="9 10">
    <name type="scientific">Rhodotorula mucilaginosa</name>
    <name type="common">Yeast</name>
    <name type="synonym">Rhodotorula rubra</name>
    <dbReference type="NCBI Taxonomy" id="5537"/>
    <lineage>
        <taxon>Eukaryota</taxon>
        <taxon>Fungi</taxon>
        <taxon>Dikarya</taxon>
        <taxon>Basidiomycota</taxon>
        <taxon>Pucciniomycotina</taxon>
        <taxon>Microbotryomycetes</taxon>
        <taxon>Sporidiobolales</taxon>
        <taxon>Sporidiobolaceae</taxon>
        <taxon>Rhodotorula</taxon>
    </lineage>
</organism>
<keyword evidence="6" id="KW-1133">Transmembrane helix</keyword>
<keyword evidence="6" id="KW-0812">Transmembrane</keyword>
<feature type="region of interest" description="Disordered" evidence="7">
    <location>
        <begin position="658"/>
        <end position="716"/>
    </location>
</feature>
<dbReference type="InterPro" id="IPR016035">
    <property type="entry name" value="Acyl_Trfase/lysoPLipase"/>
</dbReference>
<feature type="compositionally biased region" description="Basic and acidic residues" evidence="7">
    <location>
        <begin position="34"/>
        <end position="48"/>
    </location>
</feature>
<evidence type="ECO:0000256" key="7">
    <source>
        <dbReference type="SAM" id="MobiDB-lite"/>
    </source>
</evidence>
<dbReference type="Pfam" id="PF11815">
    <property type="entry name" value="DUF3336"/>
    <property type="match status" value="1"/>
</dbReference>
<evidence type="ECO:0000313" key="10">
    <source>
        <dbReference type="Proteomes" id="UP000777482"/>
    </source>
</evidence>
<feature type="region of interest" description="Disordered" evidence="7">
    <location>
        <begin position="1"/>
        <end position="48"/>
    </location>
</feature>
<dbReference type="GO" id="GO:0004806">
    <property type="term" value="F:triacylglycerol lipase activity"/>
    <property type="evidence" value="ECO:0007669"/>
    <property type="project" value="InterPro"/>
</dbReference>
<feature type="compositionally biased region" description="Gly residues" evidence="7">
    <location>
        <begin position="740"/>
        <end position="750"/>
    </location>
</feature>
<dbReference type="Proteomes" id="UP000777482">
    <property type="component" value="Unassembled WGS sequence"/>
</dbReference>
<dbReference type="InterPro" id="IPR002641">
    <property type="entry name" value="PNPLA_dom"/>
</dbReference>
<dbReference type="AlphaFoldDB" id="A0A9P6W012"/>
<comment type="function">
    <text evidence="6">Lipid hydrolase.</text>
</comment>
<feature type="active site" description="Proton acceptor" evidence="5">
    <location>
        <position position="496"/>
    </location>
</feature>
<feature type="transmembrane region" description="Helical" evidence="6">
    <location>
        <begin position="455"/>
        <end position="477"/>
    </location>
</feature>
<keyword evidence="2 5" id="KW-0378">Hydrolase</keyword>
<keyword evidence="4 5" id="KW-0443">Lipid metabolism</keyword>
<comment type="subcellular location">
    <subcellularLocation>
        <location evidence="6">Membrane</location>
        <topology evidence="6">Single-pass membrane protein</topology>
    </subcellularLocation>
</comment>
<name>A0A9P6W012_RHOMI</name>
<evidence type="ECO:0000256" key="2">
    <source>
        <dbReference type="ARBA" id="ARBA00022801"/>
    </source>
</evidence>
<reference evidence="9 10" key="1">
    <citation type="submission" date="2020-11" db="EMBL/GenBank/DDBJ databases">
        <title>Kefir isolates.</title>
        <authorList>
            <person name="Marcisauskas S."/>
            <person name="Kim Y."/>
            <person name="Blasche S."/>
        </authorList>
    </citation>
    <scope>NUCLEOTIDE SEQUENCE [LARGE SCALE GENOMIC DNA]</scope>
    <source>
        <strain evidence="9 10">KR</strain>
    </source>
</reference>
<evidence type="ECO:0000256" key="1">
    <source>
        <dbReference type="ARBA" id="ARBA00006104"/>
    </source>
</evidence>
<dbReference type="EC" id="3.1.1.-" evidence="6"/>
<feature type="short sequence motif" description="GXSXG" evidence="5">
    <location>
        <begin position="349"/>
        <end position="353"/>
    </location>
</feature>
<evidence type="ECO:0000256" key="4">
    <source>
        <dbReference type="ARBA" id="ARBA00023098"/>
    </source>
</evidence>
<dbReference type="Pfam" id="PF01734">
    <property type="entry name" value="Patatin"/>
    <property type="match status" value="1"/>
</dbReference>
<dbReference type="EMBL" id="PUHQ01000049">
    <property type="protein sequence ID" value="KAG0659909.1"/>
    <property type="molecule type" value="Genomic_DNA"/>
</dbReference>
<dbReference type="InterPro" id="IPR050301">
    <property type="entry name" value="NTE"/>
</dbReference>
<feature type="active site" description="Nucleophile" evidence="5">
    <location>
        <position position="351"/>
    </location>
</feature>
<dbReference type="CDD" id="cd07232">
    <property type="entry name" value="Pat_PLPL"/>
    <property type="match status" value="1"/>
</dbReference>
<evidence type="ECO:0000256" key="6">
    <source>
        <dbReference type="RuleBase" id="RU362055"/>
    </source>
</evidence>
<keyword evidence="10" id="KW-1185">Reference proteome</keyword>
<evidence type="ECO:0000259" key="8">
    <source>
        <dbReference type="PROSITE" id="PS51635"/>
    </source>
</evidence>
<dbReference type="PROSITE" id="PS51635">
    <property type="entry name" value="PNPLA"/>
    <property type="match status" value="1"/>
</dbReference>
<dbReference type="PANTHER" id="PTHR14226">
    <property type="entry name" value="NEUROPATHY TARGET ESTERASE/SWISS CHEESE D.MELANOGASTER"/>
    <property type="match status" value="1"/>
</dbReference>
<accession>A0A9P6W012</accession>
<gene>
    <name evidence="9" type="ORF">C6P46_004849</name>
</gene>
<dbReference type="GO" id="GO:0016020">
    <property type="term" value="C:membrane"/>
    <property type="evidence" value="ECO:0007669"/>
    <property type="project" value="UniProtKB-SubCell"/>
</dbReference>
<feature type="compositionally biased region" description="Low complexity" evidence="7">
    <location>
        <begin position="15"/>
        <end position="33"/>
    </location>
</feature>
<sequence>MEADLAQPPPPPAASPSSSGLERVSSSRPSSRHAASERGQLDPKLTKWEEWDRYATSMDCDWVVERDMQVFRDALSDEPSNNNNASNDAADQQQPEKIIAASDWAPVKEQRRRRGGGGSSSKPKKRKDVVREGWAYHISRWPLLGLIFLIIFLEFVAYLIVRQSVNTIEFFAGWRGERGRLRHKLRNAQTYEEWKRIALELDALLGLNQWKQSAPNAYYDAPLVRRVLKALREFRSRDDVEGVCAVLHACVRNNFAGVESFRLYSESYYGTKNLVQEYLDEVSSSLEYVRNAPPSALPLEEKADFFRSISKNLGASALCLSGGASFGYYHFGVVRALLDQNLLPRVITGTSAGAIVGAICCTRTDAELRELLKPSLADRITACSEPFTVWAKRAWRTGARFDTVEWARKASFFTMGSMTFKEAYERTGRIFNVSVIPYDTHSPTKLLNYITAPDIVIYTAVIASAAVPWIINPVVLLRKNKDGTLSAAEFQGRHKDGSLRVDIPLHALHLLYNVNFSIVSQVNLSHRKGRGWRGGFWLSAAEQYWKIEMLKWFRVIRDLELLPEFGGQNWSTVFLQKFEGSVTIWPKSRLKDWTRLLTDPDRDELARMIRVGQGVTWPKIKMIENRLKIERQIDLGRNQVRRLMGSGTAAPSTPALESAAALQAPGPLASSRRSSSDTLFRLPSERTSTVQEEEDEEEDPRASSAQPEEPSTPAQRRQAIWDRLGLQEVESRGSSDAQLGGAGAGRVGSGEGERWTDGGESDWTSGGEGGGSVSGMTSRNGTGLDGARVLRRRLRRASMSDFGGMRARRDTLSSDDEPR</sequence>
<feature type="compositionally biased region" description="Low complexity" evidence="7">
    <location>
        <begin position="80"/>
        <end position="93"/>
    </location>
</feature>
<dbReference type="GO" id="GO:0006641">
    <property type="term" value="P:triglyceride metabolic process"/>
    <property type="evidence" value="ECO:0007669"/>
    <property type="project" value="UniProtKB-ARBA"/>
</dbReference>
<feature type="compositionally biased region" description="Basic and acidic residues" evidence="7">
    <location>
        <begin position="807"/>
        <end position="819"/>
    </location>
</feature>
<dbReference type="OrthoDB" id="15478at2759"/>
<protein>
    <recommendedName>
        <fullName evidence="6">Patatin-like phospholipase domain-containing protein</fullName>
        <ecNumber evidence="6">3.1.1.-</ecNumber>
    </recommendedName>
</protein>
<evidence type="ECO:0000256" key="3">
    <source>
        <dbReference type="ARBA" id="ARBA00022963"/>
    </source>
</evidence>
<keyword evidence="6" id="KW-0472">Membrane</keyword>
<dbReference type="Gene3D" id="3.40.1090.10">
    <property type="entry name" value="Cytosolic phospholipase A2 catalytic domain"/>
    <property type="match status" value="2"/>
</dbReference>
<proteinExistence type="inferred from homology"/>
<feature type="domain" description="PNPLA" evidence="8">
    <location>
        <begin position="318"/>
        <end position="509"/>
    </location>
</feature>
<comment type="caution">
    <text evidence="5 6">Lacks conserved residue(s) required for the propagation of feature annotation.</text>
</comment>
<evidence type="ECO:0000313" key="9">
    <source>
        <dbReference type="EMBL" id="KAG0659909.1"/>
    </source>
</evidence>
<dbReference type="GO" id="GO:0016042">
    <property type="term" value="P:lipid catabolic process"/>
    <property type="evidence" value="ECO:0007669"/>
    <property type="project" value="UniProtKB-UniRule"/>
</dbReference>
<feature type="transmembrane region" description="Helical" evidence="6">
    <location>
        <begin position="141"/>
        <end position="161"/>
    </location>
</feature>
<dbReference type="PANTHER" id="PTHR14226:SF66">
    <property type="entry name" value="TRIACYLGLYCEROL LIPASE PTL2"/>
    <property type="match status" value="1"/>
</dbReference>
<dbReference type="SUPFAM" id="SSF52151">
    <property type="entry name" value="FabD/lysophospholipase-like"/>
    <property type="match status" value="1"/>
</dbReference>
<dbReference type="InterPro" id="IPR021771">
    <property type="entry name" value="Triacylglycerol_lipase_N"/>
</dbReference>
<comment type="caution">
    <text evidence="9">The sequence shown here is derived from an EMBL/GenBank/DDBJ whole genome shotgun (WGS) entry which is preliminary data.</text>
</comment>
<comment type="similarity">
    <text evidence="1 6">Belongs to the PLPL family.</text>
</comment>
<keyword evidence="3 5" id="KW-0442">Lipid degradation</keyword>